<feature type="domain" description="(S)-ureidoglycine aminohydrolase cupin" evidence="1">
    <location>
        <begin position="83"/>
        <end position="151"/>
    </location>
</feature>
<dbReference type="Pfam" id="PF05899">
    <property type="entry name" value="Cupin_3"/>
    <property type="match status" value="1"/>
</dbReference>
<dbReference type="EMBL" id="JBHSCX010000011">
    <property type="protein sequence ID" value="MFC4362832.1"/>
    <property type="molecule type" value="Genomic_DNA"/>
</dbReference>
<protein>
    <submittedName>
        <fullName evidence="2">Cupin domain-containing protein</fullName>
    </submittedName>
</protein>
<sequence>MSHRFTRFGCVARLTVNLLARALLLGGLFTSLAVAEPASLPVKLTKAQIGGDIFASSLSVATQEASELGPNRVQDAEVFLSSDRKLDAGMYRSGPSKFTVSEPYGVDEFMFFLDGHVTLTSADGSVLRVDAGEAVTIPKAWTGLWESSAYTKIYVIYSPDALLPVKDERAND</sequence>
<evidence type="ECO:0000259" key="1">
    <source>
        <dbReference type="Pfam" id="PF05899"/>
    </source>
</evidence>
<dbReference type="InterPro" id="IPR008579">
    <property type="entry name" value="UGlyAH_Cupin_dom"/>
</dbReference>
<accession>A0ABV8V7R3</accession>
<dbReference type="InterPro" id="IPR011051">
    <property type="entry name" value="RmlC_Cupin_sf"/>
</dbReference>
<dbReference type="RefSeq" id="WP_290260709.1">
    <property type="nucleotide sequence ID" value="NZ_JAUFQG010000004.1"/>
</dbReference>
<dbReference type="InterPro" id="IPR014710">
    <property type="entry name" value="RmlC-like_jellyroll"/>
</dbReference>
<name>A0ABV8V7R3_9GAMM</name>
<dbReference type="Gene3D" id="2.60.120.10">
    <property type="entry name" value="Jelly Rolls"/>
    <property type="match status" value="1"/>
</dbReference>
<gene>
    <name evidence="2" type="ORF">ACFOX3_11005</name>
</gene>
<proteinExistence type="predicted"/>
<organism evidence="2 3">
    <name type="scientific">Simiduia curdlanivorans</name>
    <dbReference type="NCBI Taxonomy" id="1492769"/>
    <lineage>
        <taxon>Bacteria</taxon>
        <taxon>Pseudomonadati</taxon>
        <taxon>Pseudomonadota</taxon>
        <taxon>Gammaproteobacteria</taxon>
        <taxon>Cellvibrionales</taxon>
        <taxon>Cellvibrionaceae</taxon>
        <taxon>Simiduia</taxon>
    </lineage>
</organism>
<reference evidence="3" key="1">
    <citation type="journal article" date="2019" name="Int. J. Syst. Evol. Microbiol.">
        <title>The Global Catalogue of Microorganisms (GCM) 10K type strain sequencing project: providing services to taxonomists for standard genome sequencing and annotation.</title>
        <authorList>
            <consortium name="The Broad Institute Genomics Platform"/>
            <consortium name="The Broad Institute Genome Sequencing Center for Infectious Disease"/>
            <person name="Wu L."/>
            <person name="Ma J."/>
        </authorList>
    </citation>
    <scope>NUCLEOTIDE SEQUENCE [LARGE SCALE GENOMIC DNA]</scope>
    <source>
        <strain evidence="3">CECT 8570</strain>
    </source>
</reference>
<dbReference type="Proteomes" id="UP001595840">
    <property type="component" value="Unassembled WGS sequence"/>
</dbReference>
<comment type="caution">
    <text evidence="2">The sequence shown here is derived from an EMBL/GenBank/DDBJ whole genome shotgun (WGS) entry which is preliminary data.</text>
</comment>
<keyword evidence="3" id="KW-1185">Reference proteome</keyword>
<evidence type="ECO:0000313" key="2">
    <source>
        <dbReference type="EMBL" id="MFC4362832.1"/>
    </source>
</evidence>
<evidence type="ECO:0000313" key="3">
    <source>
        <dbReference type="Proteomes" id="UP001595840"/>
    </source>
</evidence>
<dbReference type="SUPFAM" id="SSF51182">
    <property type="entry name" value="RmlC-like cupins"/>
    <property type="match status" value="1"/>
</dbReference>